<protein>
    <recommendedName>
        <fullName evidence="14">START domain-containing protein 10</fullName>
    </recommendedName>
    <alternativeName>
        <fullName evidence="15">PCTP-like protein</fullName>
    </alternativeName>
    <alternativeName>
        <fullName evidence="16">StAR-related lipid transfer protein 10</fullName>
    </alternativeName>
</protein>
<dbReference type="GO" id="GO:0008289">
    <property type="term" value="F:lipid binding"/>
    <property type="evidence" value="ECO:0007669"/>
    <property type="project" value="UniProtKB-KW"/>
</dbReference>
<keyword evidence="11" id="KW-0446">Lipid-binding</keyword>
<reference evidence="19" key="1">
    <citation type="submission" date="2025-08" db="UniProtKB">
        <authorList>
            <consortium name="RefSeq"/>
        </authorList>
    </citation>
    <scope>IDENTIFICATION</scope>
    <source>
        <tissue evidence="19">Sperm</tissue>
    </source>
</reference>
<evidence type="ECO:0000256" key="11">
    <source>
        <dbReference type="ARBA" id="ARBA00023121"/>
    </source>
</evidence>
<dbReference type="FunFam" id="3.30.530.20:FF:000008">
    <property type="entry name" value="START domain containing 10"/>
    <property type="match status" value="1"/>
</dbReference>
<keyword evidence="13" id="KW-0966">Cell projection</keyword>
<dbReference type="GeneID" id="116942933"/>
<evidence type="ECO:0000256" key="15">
    <source>
        <dbReference type="ARBA" id="ARBA00076937"/>
    </source>
</evidence>
<dbReference type="GO" id="GO:0031514">
    <property type="term" value="C:motile cilium"/>
    <property type="evidence" value="ECO:0007669"/>
    <property type="project" value="UniProtKB-SubCell"/>
</dbReference>
<evidence type="ECO:0000256" key="10">
    <source>
        <dbReference type="ARBA" id="ARBA00023069"/>
    </source>
</evidence>
<dbReference type="Pfam" id="PF01852">
    <property type="entry name" value="START"/>
    <property type="match status" value="1"/>
</dbReference>
<feature type="domain" description="START" evidence="17">
    <location>
        <begin position="25"/>
        <end position="210"/>
    </location>
</feature>
<dbReference type="InterPro" id="IPR002913">
    <property type="entry name" value="START_lipid-bd_dom"/>
</dbReference>
<name>A0AAJ7T4X2_PETMA</name>
<evidence type="ECO:0000256" key="6">
    <source>
        <dbReference type="ARBA" id="ARBA00022553"/>
    </source>
</evidence>
<evidence type="ECO:0000256" key="13">
    <source>
        <dbReference type="ARBA" id="ARBA00023273"/>
    </source>
</evidence>
<evidence type="ECO:0000256" key="9">
    <source>
        <dbReference type="ARBA" id="ARBA00023055"/>
    </source>
</evidence>
<evidence type="ECO:0000313" key="19">
    <source>
        <dbReference type="RefSeq" id="XP_032811300.1"/>
    </source>
</evidence>
<dbReference type="InterPro" id="IPR051213">
    <property type="entry name" value="START_lipid_transfer"/>
</dbReference>
<evidence type="ECO:0000256" key="16">
    <source>
        <dbReference type="ARBA" id="ARBA00080073"/>
    </source>
</evidence>
<dbReference type="Proteomes" id="UP001318040">
    <property type="component" value="Chromosome 16"/>
</dbReference>
<evidence type="ECO:0000256" key="12">
    <source>
        <dbReference type="ARBA" id="ARBA00023136"/>
    </source>
</evidence>
<dbReference type="GO" id="GO:0005829">
    <property type="term" value="C:cytosol"/>
    <property type="evidence" value="ECO:0007669"/>
    <property type="project" value="UniProtKB-ARBA"/>
</dbReference>
<evidence type="ECO:0000313" key="18">
    <source>
        <dbReference type="Proteomes" id="UP001318040"/>
    </source>
</evidence>
<keyword evidence="8" id="KW-0007">Acetylation</keyword>
<gene>
    <name evidence="19" type="primary">LOC116942933</name>
</gene>
<keyword evidence="6" id="KW-0597">Phosphoprotein</keyword>
<dbReference type="KEGG" id="pmrn:116942933"/>
<dbReference type="CDD" id="cd08871">
    <property type="entry name" value="START_STARD10-like"/>
    <property type="match status" value="1"/>
</dbReference>
<dbReference type="RefSeq" id="XP_032811300.1">
    <property type="nucleotide sequence ID" value="XM_032955409.1"/>
</dbReference>
<keyword evidence="5" id="KW-0963">Cytoplasm</keyword>
<keyword evidence="10" id="KW-0969">Cilium</keyword>
<comment type="subcellular location">
    <subcellularLocation>
        <location evidence="1">Cell projection</location>
        <location evidence="1">Cilium</location>
        <location evidence="1">Flagellum</location>
    </subcellularLocation>
    <subcellularLocation>
        <location evidence="3">Cytoplasm</location>
    </subcellularLocation>
    <subcellularLocation>
        <location evidence="2">Membrane</location>
    </subcellularLocation>
</comment>
<accession>A0AAJ7T4X2</accession>
<keyword evidence="12" id="KW-0472">Membrane</keyword>
<evidence type="ECO:0000256" key="4">
    <source>
        <dbReference type="ARBA" id="ARBA00022448"/>
    </source>
</evidence>
<sequence length="272" mass="30921">MAGQLQGVQVPDDSAFISFRAQCDSDSGWLQCYSRGGVTVWCQPPAEGQSVQKLKMRLVCKDVQADTMYDVLHDAAYRHKWDSNVIQTHDIGRLTANADVGYYAWKCPKPLKNRDFVTLRSWLPLENDYLIINHSVKHPKFPPKKDFVRAVSILTGYLVRSHGNNGCTLIYLTQLDPKGSLPKWVVNRASQMLAPKAMKRIHKACVKYPAWKRRHEPQHKPWLYPEQSNLPSVRLAELAPQRCDSLEHIDESALAEACDDHAELSEDDDNAN</sequence>
<dbReference type="GO" id="GO:0016020">
    <property type="term" value="C:membrane"/>
    <property type="evidence" value="ECO:0007669"/>
    <property type="project" value="UniProtKB-SubCell"/>
</dbReference>
<dbReference type="Gene3D" id="3.30.530.20">
    <property type="match status" value="1"/>
</dbReference>
<keyword evidence="7" id="KW-0282">Flagellum</keyword>
<dbReference type="GO" id="GO:0006869">
    <property type="term" value="P:lipid transport"/>
    <property type="evidence" value="ECO:0007669"/>
    <property type="project" value="UniProtKB-KW"/>
</dbReference>
<organism evidence="18 19">
    <name type="scientific">Petromyzon marinus</name>
    <name type="common">Sea lamprey</name>
    <dbReference type="NCBI Taxonomy" id="7757"/>
    <lineage>
        <taxon>Eukaryota</taxon>
        <taxon>Metazoa</taxon>
        <taxon>Chordata</taxon>
        <taxon>Craniata</taxon>
        <taxon>Vertebrata</taxon>
        <taxon>Cyclostomata</taxon>
        <taxon>Hyperoartia</taxon>
        <taxon>Petromyzontiformes</taxon>
        <taxon>Petromyzontidae</taxon>
        <taxon>Petromyzon</taxon>
    </lineage>
</organism>
<dbReference type="SMART" id="SM00234">
    <property type="entry name" value="START"/>
    <property type="match status" value="1"/>
</dbReference>
<dbReference type="PROSITE" id="PS50848">
    <property type="entry name" value="START"/>
    <property type="match status" value="1"/>
</dbReference>
<evidence type="ECO:0000256" key="5">
    <source>
        <dbReference type="ARBA" id="ARBA00022490"/>
    </source>
</evidence>
<evidence type="ECO:0000256" key="14">
    <source>
        <dbReference type="ARBA" id="ARBA00070345"/>
    </source>
</evidence>
<dbReference type="PANTHER" id="PTHR19308:SF2">
    <property type="entry name" value="START DOMAIN-CONTAINING PROTEIN"/>
    <property type="match status" value="1"/>
</dbReference>
<evidence type="ECO:0000256" key="7">
    <source>
        <dbReference type="ARBA" id="ARBA00022846"/>
    </source>
</evidence>
<dbReference type="AlphaFoldDB" id="A0AAJ7T4X2"/>
<evidence type="ECO:0000256" key="3">
    <source>
        <dbReference type="ARBA" id="ARBA00004496"/>
    </source>
</evidence>
<dbReference type="InterPro" id="IPR023393">
    <property type="entry name" value="START-like_dom_sf"/>
</dbReference>
<keyword evidence="18" id="KW-1185">Reference proteome</keyword>
<dbReference type="PANTHER" id="PTHR19308">
    <property type="entry name" value="PHOSPHATIDYLCHOLINE TRANSFER PROTEIN"/>
    <property type="match status" value="1"/>
</dbReference>
<evidence type="ECO:0000256" key="2">
    <source>
        <dbReference type="ARBA" id="ARBA00004370"/>
    </source>
</evidence>
<dbReference type="InterPro" id="IPR041951">
    <property type="entry name" value="STARD10_START"/>
</dbReference>
<evidence type="ECO:0000256" key="1">
    <source>
        <dbReference type="ARBA" id="ARBA00004230"/>
    </source>
</evidence>
<keyword evidence="4" id="KW-0813">Transport</keyword>
<evidence type="ECO:0000259" key="17">
    <source>
        <dbReference type="PROSITE" id="PS50848"/>
    </source>
</evidence>
<dbReference type="SUPFAM" id="SSF55961">
    <property type="entry name" value="Bet v1-like"/>
    <property type="match status" value="1"/>
</dbReference>
<evidence type="ECO:0000256" key="8">
    <source>
        <dbReference type="ARBA" id="ARBA00022990"/>
    </source>
</evidence>
<proteinExistence type="predicted"/>
<keyword evidence="9" id="KW-0445">Lipid transport</keyword>